<dbReference type="OrthoDB" id="2564795at2"/>
<dbReference type="GO" id="GO:0003995">
    <property type="term" value="F:acyl-CoA dehydrogenase activity"/>
    <property type="evidence" value="ECO:0007669"/>
    <property type="project" value="TreeGrafter"/>
</dbReference>
<dbReference type="InterPro" id="IPR009100">
    <property type="entry name" value="AcylCoA_DH/oxidase_NM_dom_sf"/>
</dbReference>
<dbReference type="PANTHER" id="PTHR43884:SF12">
    <property type="entry name" value="ISOVALERYL-COA DEHYDROGENASE, MITOCHONDRIAL-RELATED"/>
    <property type="match status" value="1"/>
</dbReference>
<evidence type="ECO:0000256" key="1">
    <source>
        <dbReference type="ARBA" id="ARBA00001974"/>
    </source>
</evidence>
<feature type="domain" description="Acyl-CoA dehydrogenase/oxidase C-terminal" evidence="5">
    <location>
        <begin position="266"/>
        <end position="389"/>
    </location>
</feature>
<proteinExistence type="inferred from homology"/>
<dbReference type="InterPro" id="IPR046373">
    <property type="entry name" value="Acyl-CoA_Oxase/DH_mid-dom_sf"/>
</dbReference>
<evidence type="ECO:0008006" key="9">
    <source>
        <dbReference type="Google" id="ProtNLM"/>
    </source>
</evidence>
<dbReference type="Gene3D" id="1.20.140.10">
    <property type="entry name" value="Butyryl-CoA Dehydrogenase, subunit A, domain 3"/>
    <property type="match status" value="1"/>
</dbReference>
<dbReference type="Gene3D" id="1.10.540.10">
    <property type="entry name" value="Acyl-CoA dehydrogenase/oxidase, N-terminal domain"/>
    <property type="match status" value="1"/>
</dbReference>
<dbReference type="SUPFAM" id="SSF47203">
    <property type="entry name" value="Acyl-CoA dehydrogenase C-terminal domain-like"/>
    <property type="match status" value="1"/>
</dbReference>
<keyword evidence="4" id="KW-0274">FAD</keyword>
<protein>
    <recommendedName>
        <fullName evidence="9">Alkylation response protein AidB-like acyl-CoA dehydrogenase</fullName>
    </recommendedName>
</protein>
<evidence type="ECO:0000259" key="5">
    <source>
        <dbReference type="Pfam" id="PF00441"/>
    </source>
</evidence>
<accession>A0A497XD99</accession>
<dbReference type="SUPFAM" id="SSF56645">
    <property type="entry name" value="Acyl-CoA dehydrogenase NM domain-like"/>
    <property type="match status" value="1"/>
</dbReference>
<dbReference type="InterPro" id="IPR036250">
    <property type="entry name" value="AcylCo_DH-like_C"/>
</dbReference>
<evidence type="ECO:0000259" key="6">
    <source>
        <dbReference type="Pfam" id="PF02771"/>
    </source>
</evidence>
<reference evidence="7 8" key="1">
    <citation type="submission" date="2018-10" db="EMBL/GenBank/DDBJ databases">
        <title>Genomic Encyclopedia of Type Strains, Phase IV (KMG-IV): sequencing the most valuable type-strain genomes for metagenomic binning, comparative biology and taxonomic classification.</title>
        <authorList>
            <person name="Goeker M."/>
        </authorList>
    </citation>
    <scope>NUCLEOTIDE SEQUENCE [LARGE SCALE GENOMIC DNA]</scope>
    <source>
        <strain evidence="7 8">DSM 26916</strain>
    </source>
</reference>
<evidence type="ECO:0000313" key="8">
    <source>
        <dbReference type="Proteomes" id="UP000268908"/>
    </source>
</evidence>
<comment type="cofactor">
    <cofactor evidence="1">
        <name>FAD</name>
        <dbReference type="ChEBI" id="CHEBI:57692"/>
    </cofactor>
</comment>
<comment type="similarity">
    <text evidence="2">Belongs to the acyl-CoA dehydrogenase family.</text>
</comment>
<dbReference type="InterPro" id="IPR037069">
    <property type="entry name" value="AcylCoA_DH/ox_N_sf"/>
</dbReference>
<sequence>MSATATAQAFINDASARDYTQQLEESAASLAAVRALVAEKLAPKAVDVDLKAEYPEEFLRALGAIGGFGGAMAPEFGGNGLGLKHVVQVMEEAAKVCLSTGFLVWCQTACARYIQMSDNTALKASMLPRIASGEVLVGTGLSNTVKSCDTIEDFRLSAKKVDGGYVINGVLPWVSNLGPSHYFATGCPVEGAAKGDDGLVFVLVDCNQPGFKLVDCAHFVALDGTRTLACHFKEAFVPDAMVLSHPGQSKAYVRRIKPGMILAQMGMGLGLIEACTDMMKQSNRTHAHVNQYLDDQVEDIESVLQEARAATYALAEAITANPQADVVLDILKLRLAGGELSLKAANAALLHMGAKGYLQKSPAQRRLREAYFIAIVTPATKHLRREIARIEGGGTGCAMA</sequence>
<dbReference type="Pfam" id="PF00441">
    <property type="entry name" value="Acyl-CoA_dh_1"/>
    <property type="match status" value="1"/>
</dbReference>
<dbReference type="RefSeq" id="WP_121241374.1">
    <property type="nucleotide sequence ID" value="NZ_BHVV01000006.1"/>
</dbReference>
<dbReference type="InterPro" id="IPR013786">
    <property type="entry name" value="AcylCoA_DH/ox_N"/>
</dbReference>
<dbReference type="Proteomes" id="UP000268908">
    <property type="component" value="Unassembled WGS sequence"/>
</dbReference>
<dbReference type="EMBL" id="RCCI01000005">
    <property type="protein sequence ID" value="RLJ64941.1"/>
    <property type="molecule type" value="Genomic_DNA"/>
</dbReference>
<dbReference type="PANTHER" id="PTHR43884">
    <property type="entry name" value="ACYL-COA DEHYDROGENASE"/>
    <property type="match status" value="1"/>
</dbReference>
<gene>
    <name evidence="7" type="ORF">DFR35_1593</name>
</gene>
<organism evidence="7 8">
    <name type="scientific">Sulfurisoma sediminicola</name>
    <dbReference type="NCBI Taxonomy" id="1381557"/>
    <lineage>
        <taxon>Bacteria</taxon>
        <taxon>Pseudomonadati</taxon>
        <taxon>Pseudomonadota</taxon>
        <taxon>Betaproteobacteria</taxon>
        <taxon>Nitrosomonadales</taxon>
        <taxon>Sterolibacteriaceae</taxon>
        <taxon>Sulfurisoma</taxon>
    </lineage>
</organism>
<dbReference type="InterPro" id="IPR009075">
    <property type="entry name" value="AcylCo_DH/oxidase_C"/>
</dbReference>
<evidence type="ECO:0000256" key="3">
    <source>
        <dbReference type="ARBA" id="ARBA00022630"/>
    </source>
</evidence>
<feature type="domain" description="Acyl-CoA dehydrogenase/oxidase N-terminal" evidence="6">
    <location>
        <begin position="24"/>
        <end position="134"/>
    </location>
</feature>
<name>A0A497XD99_9PROT</name>
<dbReference type="Gene3D" id="2.40.110.10">
    <property type="entry name" value="Butyryl-CoA Dehydrogenase, subunit A, domain 2"/>
    <property type="match status" value="1"/>
</dbReference>
<dbReference type="PIRSF" id="PIRSF016578">
    <property type="entry name" value="HsaA"/>
    <property type="match status" value="1"/>
</dbReference>
<dbReference type="AlphaFoldDB" id="A0A497XD99"/>
<keyword evidence="3" id="KW-0285">Flavoprotein</keyword>
<evidence type="ECO:0000313" key="7">
    <source>
        <dbReference type="EMBL" id="RLJ64941.1"/>
    </source>
</evidence>
<comment type="caution">
    <text evidence="7">The sequence shown here is derived from an EMBL/GenBank/DDBJ whole genome shotgun (WGS) entry which is preliminary data.</text>
</comment>
<evidence type="ECO:0000256" key="2">
    <source>
        <dbReference type="ARBA" id="ARBA00009347"/>
    </source>
</evidence>
<dbReference type="Pfam" id="PF02771">
    <property type="entry name" value="Acyl-CoA_dh_N"/>
    <property type="match status" value="1"/>
</dbReference>
<keyword evidence="8" id="KW-1185">Reference proteome</keyword>
<dbReference type="GO" id="GO:0050660">
    <property type="term" value="F:flavin adenine dinucleotide binding"/>
    <property type="evidence" value="ECO:0007669"/>
    <property type="project" value="InterPro"/>
</dbReference>
<evidence type="ECO:0000256" key="4">
    <source>
        <dbReference type="ARBA" id="ARBA00022827"/>
    </source>
</evidence>